<comment type="caution">
    <text evidence="5">The sequence shown here is derived from an EMBL/GenBank/DDBJ whole genome shotgun (WGS) entry which is preliminary data.</text>
</comment>
<dbReference type="Proteomes" id="UP001516400">
    <property type="component" value="Unassembled WGS sequence"/>
</dbReference>
<dbReference type="InterPro" id="IPR007052">
    <property type="entry name" value="CS_dom"/>
</dbReference>
<dbReference type="SUPFAM" id="SSF49764">
    <property type="entry name" value="HSP20-like chaperones"/>
    <property type="match status" value="1"/>
</dbReference>
<evidence type="ECO:0000313" key="6">
    <source>
        <dbReference type="Proteomes" id="UP001516400"/>
    </source>
</evidence>
<accession>A0ABD2PFD2</accession>
<evidence type="ECO:0000256" key="2">
    <source>
        <dbReference type="ARBA" id="ARBA00013750"/>
    </source>
</evidence>
<evidence type="ECO:0000256" key="3">
    <source>
        <dbReference type="SAM" id="MobiDB-lite"/>
    </source>
</evidence>
<dbReference type="PROSITE" id="PS51203">
    <property type="entry name" value="CS"/>
    <property type="match status" value="1"/>
</dbReference>
<keyword evidence="6" id="KW-1185">Reference proteome</keyword>
<dbReference type="InterPro" id="IPR007009">
    <property type="entry name" value="Shq1_C"/>
</dbReference>
<evidence type="ECO:0000256" key="1">
    <source>
        <dbReference type="ARBA" id="ARBA00005607"/>
    </source>
</evidence>
<dbReference type="AlphaFoldDB" id="A0ABD2PFD2"/>
<protein>
    <recommendedName>
        <fullName evidence="2">Protein SHQ1 homolog</fullName>
    </recommendedName>
</protein>
<dbReference type="InterPro" id="IPR048696">
    <property type="entry name" value="SHQ1-like_CS"/>
</dbReference>
<name>A0ABD2PFD2_9CUCU</name>
<comment type="similarity">
    <text evidence="1">Belongs to the SHQ1 family.</text>
</comment>
<feature type="domain" description="CS" evidence="4">
    <location>
        <begin position="1"/>
        <end position="88"/>
    </location>
</feature>
<dbReference type="PANTHER" id="PTHR12967:SF0">
    <property type="entry name" value="PROTEIN SHQ1 HOMOLOG"/>
    <property type="match status" value="1"/>
</dbReference>
<evidence type="ECO:0000259" key="4">
    <source>
        <dbReference type="PROSITE" id="PS51203"/>
    </source>
</evidence>
<reference evidence="5 6" key="1">
    <citation type="journal article" date="2021" name="BMC Biol.">
        <title>Horizontally acquired antibacterial genes associated with adaptive radiation of ladybird beetles.</title>
        <authorList>
            <person name="Li H.S."/>
            <person name="Tang X.F."/>
            <person name="Huang Y.H."/>
            <person name="Xu Z.Y."/>
            <person name="Chen M.L."/>
            <person name="Du X.Y."/>
            <person name="Qiu B.Y."/>
            <person name="Chen P.T."/>
            <person name="Zhang W."/>
            <person name="Slipinski A."/>
            <person name="Escalona H.E."/>
            <person name="Waterhouse R.M."/>
            <person name="Zwick A."/>
            <person name="Pang H."/>
        </authorList>
    </citation>
    <scope>NUCLEOTIDE SEQUENCE [LARGE SCALE GENOMIC DNA]</scope>
    <source>
        <strain evidence="5">SYSU2018</strain>
    </source>
</reference>
<dbReference type="CDD" id="cd06463">
    <property type="entry name" value="p23_like"/>
    <property type="match status" value="1"/>
</dbReference>
<organism evidence="5 6">
    <name type="scientific">Cryptolaemus montrouzieri</name>
    <dbReference type="NCBI Taxonomy" id="559131"/>
    <lineage>
        <taxon>Eukaryota</taxon>
        <taxon>Metazoa</taxon>
        <taxon>Ecdysozoa</taxon>
        <taxon>Arthropoda</taxon>
        <taxon>Hexapoda</taxon>
        <taxon>Insecta</taxon>
        <taxon>Pterygota</taxon>
        <taxon>Neoptera</taxon>
        <taxon>Endopterygota</taxon>
        <taxon>Coleoptera</taxon>
        <taxon>Polyphaga</taxon>
        <taxon>Cucujiformia</taxon>
        <taxon>Coccinelloidea</taxon>
        <taxon>Coccinellidae</taxon>
        <taxon>Scymninae</taxon>
        <taxon>Scymnini</taxon>
        <taxon>Cryptolaemus</taxon>
    </lineage>
</organism>
<dbReference type="EMBL" id="JABFTP020000186">
    <property type="protein sequence ID" value="KAL3289481.1"/>
    <property type="molecule type" value="Genomic_DNA"/>
</dbReference>
<proteinExistence type="inferred from homology"/>
<dbReference type="Pfam" id="PF04925">
    <property type="entry name" value="SHQ1"/>
    <property type="match status" value="1"/>
</dbReference>
<dbReference type="InterPro" id="IPR039742">
    <property type="entry name" value="Shq1"/>
</dbReference>
<dbReference type="InterPro" id="IPR008978">
    <property type="entry name" value="HSP20-like_chaperone"/>
</dbReference>
<feature type="region of interest" description="Disordered" evidence="3">
    <location>
        <begin position="453"/>
        <end position="472"/>
    </location>
</feature>
<dbReference type="Gene3D" id="2.60.40.790">
    <property type="match status" value="1"/>
</dbReference>
<dbReference type="PANTHER" id="PTHR12967">
    <property type="entry name" value="PROTEIN SHQ1 HOMOLOG"/>
    <property type="match status" value="1"/>
</dbReference>
<dbReference type="Pfam" id="PF21413">
    <property type="entry name" value="SHQ1-like_CS"/>
    <property type="match status" value="1"/>
</dbReference>
<gene>
    <name evidence="5" type="ORF">HHI36_022904</name>
</gene>
<evidence type="ECO:0000313" key="5">
    <source>
        <dbReference type="EMBL" id="KAL3289481.1"/>
    </source>
</evidence>
<sequence length="472" mass="54824">MIVPPFRLSQTPDTVTLAITARYIKLNELEFIIEGDKVLFYCKPYHLKLCLPGTLQDELIHSKYDINAGVLTFVMKKAIPGEHFKNLDMIIRFLSPVNEKKKVDRVLILDDEQNVLWEDTAETAYKYGFAMKGLYDFHRVIDEYAGVIKVDPRKSDILERTRLQEVDEQIKFNIDHYNADYFEEESVIKELIDLKSPWVEFSKNAMSFNETEIDILKDLPNKSYNLSPEQKGYCYTSLIDILFAYCYDCRVTSFEGNSESGWTIVEIAASLSWLTGFDNVKCAVTSAFRRSLIYPLFRNFSLSQKVFEDVKTILNLGEVCVMKCLIHIYNIFLEGDCCRYILNDIFIKDYIIYVGKWNEHEWNSVVKQVMNLKIEKKDLNMCLEEIERQFLRSILQKDQLDSDDEPDEEEGAVALPDNLRRVFGEKLDAIEETRKLWEPQEMKLVSGFGKLSIDLNDDSDNGQGKILEDGDN</sequence>